<name>A0AAD8VBS9_9PEZI</name>
<evidence type="ECO:0000313" key="3">
    <source>
        <dbReference type="EMBL" id="KAK1599331.1"/>
    </source>
</evidence>
<evidence type="ECO:0000256" key="1">
    <source>
        <dbReference type="SAM" id="MobiDB-lite"/>
    </source>
</evidence>
<evidence type="ECO:0000256" key="2">
    <source>
        <dbReference type="SAM" id="SignalP"/>
    </source>
</evidence>
<feature type="compositionally biased region" description="Basic and acidic residues" evidence="1">
    <location>
        <begin position="82"/>
        <end position="94"/>
    </location>
</feature>
<evidence type="ECO:0008006" key="5">
    <source>
        <dbReference type="Google" id="ProtNLM"/>
    </source>
</evidence>
<accession>A0AAD8VBS9</accession>
<feature type="region of interest" description="Disordered" evidence="1">
    <location>
        <begin position="57"/>
        <end position="94"/>
    </location>
</feature>
<proteinExistence type="predicted"/>
<dbReference type="Proteomes" id="UP001230504">
    <property type="component" value="Unassembled WGS sequence"/>
</dbReference>
<keyword evidence="4" id="KW-1185">Reference proteome</keyword>
<sequence>MHVHYRIFFLLLHISLPNLSMTASRCCPVRGVRQSDLMLLKNDTKARIFHVSLDDKTPVRHANPGKVPPSRMSVTPGEDTTEDQRKDHESHHNE</sequence>
<dbReference type="GeneID" id="85435170"/>
<dbReference type="AlphaFoldDB" id="A0AAD8VBS9"/>
<protein>
    <recommendedName>
        <fullName evidence="5">Secreted protein</fullName>
    </recommendedName>
</protein>
<reference evidence="3" key="1">
    <citation type="submission" date="2021-06" db="EMBL/GenBank/DDBJ databases">
        <title>Comparative genomics, transcriptomics and evolutionary studies reveal genomic signatures of adaptation to plant cell wall in hemibiotrophic fungi.</title>
        <authorList>
            <consortium name="DOE Joint Genome Institute"/>
            <person name="Baroncelli R."/>
            <person name="Diaz J.F."/>
            <person name="Benocci T."/>
            <person name="Peng M."/>
            <person name="Battaglia E."/>
            <person name="Haridas S."/>
            <person name="Andreopoulos W."/>
            <person name="Labutti K."/>
            <person name="Pangilinan J."/>
            <person name="Floch G.L."/>
            <person name="Makela M.R."/>
            <person name="Henrissat B."/>
            <person name="Grigoriev I.V."/>
            <person name="Crouch J.A."/>
            <person name="De Vries R.P."/>
            <person name="Sukno S.A."/>
            <person name="Thon M.R."/>
        </authorList>
    </citation>
    <scope>NUCLEOTIDE SEQUENCE</scope>
    <source>
        <strain evidence="3">CBS 125086</strain>
    </source>
</reference>
<keyword evidence="2" id="KW-0732">Signal</keyword>
<dbReference type="EMBL" id="JAHLJV010000002">
    <property type="protein sequence ID" value="KAK1599331.1"/>
    <property type="molecule type" value="Genomic_DNA"/>
</dbReference>
<feature type="signal peptide" evidence="2">
    <location>
        <begin position="1"/>
        <end position="22"/>
    </location>
</feature>
<feature type="chain" id="PRO_5042132209" description="Secreted protein" evidence="2">
    <location>
        <begin position="23"/>
        <end position="94"/>
    </location>
</feature>
<dbReference type="RefSeq" id="XP_060419920.1">
    <property type="nucleotide sequence ID" value="XM_060550930.1"/>
</dbReference>
<gene>
    <name evidence="3" type="ORF">LY79DRAFT_138493</name>
</gene>
<organism evidence="3 4">
    <name type="scientific">Colletotrichum navitas</name>
    <dbReference type="NCBI Taxonomy" id="681940"/>
    <lineage>
        <taxon>Eukaryota</taxon>
        <taxon>Fungi</taxon>
        <taxon>Dikarya</taxon>
        <taxon>Ascomycota</taxon>
        <taxon>Pezizomycotina</taxon>
        <taxon>Sordariomycetes</taxon>
        <taxon>Hypocreomycetidae</taxon>
        <taxon>Glomerellales</taxon>
        <taxon>Glomerellaceae</taxon>
        <taxon>Colletotrichum</taxon>
        <taxon>Colletotrichum graminicola species complex</taxon>
    </lineage>
</organism>
<evidence type="ECO:0000313" key="4">
    <source>
        <dbReference type="Proteomes" id="UP001230504"/>
    </source>
</evidence>
<comment type="caution">
    <text evidence="3">The sequence shown here is derived from an EMBL/GenBank/DDBJ whole genome shotgun (WGS) entry which is preliminary data.</text>
</comment>